<sequence length="927" mass="109522">MDYNENLEKLSINIQNGIKENKTIEILKCSSHVKALELLANSSFRRNISSLTGIRIKIDGDLSDIEQHNKHVFEDQHEYKKKSKNLTFAPDETFKENCKEEFLEKIYLYNEKHPKHLLEYHLLLLSSKVILSRNDIYALFRFKAIKEAFGTLYMIKEIKPTLQLLSLNKKIKFFFDFTQNSVVYINPQLRQDTRGVFIVKDNQIQVAVKKLFDPDMRNDSHGSLSHECYHCGFHMIFRNDRLPYAAGDEKNKERFNEIIKECQQIVEKYKDNAEMQDIIWIVAAVFEGDIYDKSRWGRELAVRVPHINILDDKNLKIGKQFEFGKEFYKERNFIDTEIECNILKQERYVVRPLSLIRASCNFEFIMNEIKDTQIFLLSDQAGTGKSTTMKHIVKDTKNIYPKNWLAFIDLKHYVKIFEKYQNELDKNIFQIFKEVISLPGDFESEIFKKLFDQNQVILMYDGIDEIAPLYKTFMIELINIVKLSSKNQQWIATRPQYTEEIKTKFNSKAYKLLPFEIEEAKEFVEQFLKSKNIKDNLENLIYEIGLFIEKLEIQENPLLLKIVAELHIAGKLTLETFNQYKLYKEIVDLKMEILNEKGQIANTNKNFDTNISLFNIHQVYALKTIFHGNKFEDFLGEEFLASNGMEKFKWSSEAIGRPGFLFIDNWYTDNEFADFSHRTFAEYFVARFFIDAIKEAIEDADEVLTENEFNIRMKLAIHAIIEPCNVLPVFSLLNGVCNFINDFLSIQDKSFKLCDNFLEFLKTEKVGKCILQTFNDTEHETASYYAPIYTKFIIFTDYNQTIFEIFTQTQENHSKLFQIAFENARSFYACAEFFHIFYHLPNYQNSHHLTGFGLDKSKEELNIPNDKELDKIDLFTNLDLLKSGIREFYNWNHKEFAQDIKKVYRFLHFIINVDDFDNSKLSLLLHN</sequence>
<dbReference type="InterPro" id="IPR027417">
    <property type="entry name" value="P-loop_NTPase"/>
</dbReference>
<dbReference type="SUPFAM" id="SSF52540">
    <property type="entry name" value="P-loop containing nucleoside triphosphate hydrolases"/>
    <property type="match status" value="1"/>
</dbReference>
<feature type="domain" description="NACHT" evidence="1">
    <location>
        <begin position="380"/>
        <end position="529"/>
    </location>
</feature>
<reference evidence="2" key="1">
    <citation type="submission" date="2021-03" db="EMBL/GenBank/DDBJ databases">
        <title>Chromosome level genome of the anhydrobiotic midge Polypedilum vanderplanki.</title>
        <authorList>
            <person name="Yoshida Y."/>
            <person name="Kikawada T."/>
            <person name="Gusev O."/>
        </authorList>
    </citation>
    <scope>NUCLEOTIDE SEQUENCE</scope>
    <source>
        <strain evidence="2">NIAS01</strain>
        <tissue evidence="2">Whole body or cell culture</tissue>
    </source>
</reference>
<evidence type="ECO:0000313" key="3">
    <source>
        <dbReference type="Proteomes" id="UP001107558"/>
    </source>
</evidence>
<dbReference type="Gene3D" id="3.40.50.300">
    <property type="entry name" value="P-loop containing nucleotide triphosphate hydrolases"/>
    <property type="match status" value="1"/>
</dbReference>
<organism evidence="2 3">
    <name type="scientific">Polypedilum vanderplanki</name>
    <name type="common">Sleeping chironomid midge</name>
    <dbReference type="NCBI Taxonomy" id="319348"/>
    <lineage>
        <taxon>Eukaryota</taxon>
        <taxon>Metazoa</taxon>
        <taxon>Ecdysozoa</taxon>
        <taxon>Arthropoda</taxon>
        <taxon>Hexapoda</taxon>
        <taxon>Insecta</taxon>
        <taxon>Pterygota</taxon>
        <taxon>Neoptera</taxon>
        <taxon>Endopterygota</taxon>
        <taxon>Diptera</taxon>
        <taxon>Nematocera</taxon>
        <taxon>Chironomoidea</taxon>
        <taxon>Chironomidae</taxon>
        <taxon>Chironominae</taxon>
        <taxon>Polypedilum</taxon>
        <taxon>Polypedilum</taxon>
    </lineage>
</organism>
<evidence type="ECO:0000313" key="2">
    <source>
        <dbReference type="EMBL" id="KAG5679485.1"/>
    </source>
</evidence>
<accession>A0A9J6CC34</accession>
<gene>
    <name evidence="2" type="ORF">PVAND_009050</name>
</gene>
<comment type="caution">
    <text evidence="2">The sequence shown here is derived from an EMBL/GenBank/DDBJ whole genome shotgun (WGS) entry which is preliminary data.</text>
</comment>
<proteinExistence type="predicted"/>
<dbReference type="InterPro" id="IPR007111">
    <property type="entry name" value="NACHT_NTPase"/>
</dbReference>
<keyword evidence="3" id="KW-1185">Reference proteome</keyword>
<dbReference type="OrthoDB" id="6693298at2759"/>
<dbReference type="Pfam" id="PF05729">
    <property type="entry name" value="NACHT"/>
    <property type="match status" value="1"/>
</dbReference>
<evidence type="ECO:0000259" key="1">
    <source>
        <dbReference type="Pfam" id="PF05729"/>
    </source>
</evidence>
<name>A0A9J6CC34_POLVA</name>
<dbReference type="PANTHER" id="PTHR46844">
    <property type="entry name" value="SLR5058 PROTEIN"/>
    <property type="match status" value="1"/>
</dbReference>
<dbReference type="Proteomes" id="UP001107558">
    <property type="component" value="Chromosome 2"/>
</dbReference>
<dbReference type="AlphaFoldDB" id="A0A9J6CC34"/>
<dbReference type="EMBL" id="JADBJN010000002">
    <property type="protein sequence ID" value="KAG5679485.1"/>
    <property type="molecule type" value="Genomic_DNA"/>
</dbReference>
<dbReference type="PANTHER" id="PTHR46844:SF1">
    <property type="entry name" value="SLR5058 PROTEIN"/>
    <property type="match status" value="1"/>
</dbReference>
<protein>
    <recommendedName>
        <fullName evidence="1">NACHT domain-containing protein</fullName>
    </recommendedName>
</protein>